<dbReference type="EMBL" id="OW240919">
    <property type="protein sequence ID" value="CAH2311872.1"/>
    <property type="molecule type" value="Genomic_DNA"/>
</dbReference>
<organism evidence="2 3">
    <name type="scientific">Pelobates cultripes</name>
    <name type="common">Western spadefoot toad</name>
    <dbReference type="NCBI Taxonomy" id="61616"/>
    <lineage>
        <taxon>Eukaryota</taxon>
        <taxon>Metazoa</taxon>
        <taxon>Chordata</taxon>
        <taxon>Craniata</taxon>
        <taxon>Vertebrata</taxon>
        <taxon>Euteleostomi</taxon>
        <taxon>Amphibia</taxon>
        <taxon>Batrachia</taxon>
        <taxon>Anura</taxon>
        <taxon>Pelobatoidea</taxon>
        <taxon>Pelobatidae</taxon>
        <taxon>Pelobates</taxon>
    </lineage>
</organism>
<evidence type="ECO:0000313" key="3">
    <source>
        <dbReference type="Proteomes" id="UP001295444"/>
    </source>
</evidence>
<gene>
    <name evidence="2" type="ORF">PECUL_23A032513</name>
</gene>
<dbReference type="Proteomes" id="UP001295444">
    <property type="component" value="Chromosome 08"/>
</dbReference>
<evidence type="ECO:0000313" key="2">
    <source>
        <dbReference type="EMBL" id="CAH2311872.1"/>
    </source>
</evidence>
<reference evidence="2" key="1">
    <citation type="submission" date="2022-03" db="EMBL/GenBank/DDBJ databases">
        <authorList>
            <person name="Alioto T."/>
            <person name="Alioto T."/>
            <person name="Gomez Garrido J."/>
        </authorList>
    </citation>
    <scope>NUCLEOTIDE SEQUENCE</scope>
</reference>
<proteinExistence type="predicted"/>
<dbReference type="AlphaFoldDB" id="A0AAD1SVA4"/>
<feature type="region of interest" description="Disordered" evidence="1">
    <location>
        <begin position="54"/>
        <end position="86"/>
    </location>
</feature>
<sequence length="86" mass="9508">MTDYHKIPYRWQMVHRLQVLKDNVTQDICDLMEAAGLLATLGLPQDSLVTTGQDVAERASHKWNPATAKTFTPRGQQPASGTADVT</sequence>
<evidence type="ECO:0000256" key="1">
    <source>
        <dbReference type="SAM" id="MobiDB-lite"/>
    </source>
</evidence>
<feature type="compositionally biased region" description="Polar residues" evidence="1">
    <location>
        <begin position="67"/>
        <end position="86"/>
    </location>
</feature>
<protein>
    <submittedName>
        <fullName evidence="2">Uncharacterized protein</fullName>
    </submittedName>
</protein>
<accession>A0AAD1SVA4</accession>
<name>A0AAD1SVA4_PELCU</name>
<keyword evidence="3" id="KW-1185">Reference proteome</keyword>